<dbReference type="Proteomes" id="UP000790377">
    <property type="component" value="Unassembled WGS sequence"/>
</dbReference>
<name>A0ACB8AGR4_9AGAM</name>
<organism evidence="1 2">
    <name type="scientific">Hygrophoropsis aurantiaca</name>
    <dbReference type="NCBI Taxonomy" id="72124"/>
    <lineage>
        <taxon>Eukaryota</taxon>
        <taxon>Fungi</taxon>
        <taxon>Dikarya</taxon>
        <taxon>Basidiomycota</taxon>
        <taxon>Agaricomycotina</taxon>
        <taxon>Agaricomycetes</taxon>
        <taxon>Agaricomycetidae</taxon>
        <taxon>Boletales</taxon>
        <taxon>Coniophorineae</taxon>
        <taxon>Hygrophoropsidaceae</taxon>
        <taxon>Hygrophoropsis</taxon>
    </lineage>
</organism>
<protein>
    <submittedName>
        <fullName evidence="1">Uncharacterized protein</fullName>
    </submittedName>
</protein>
<keyword evidence="2" id="KW-1185">Reference proteome</keyword>
<sequence>MASMRTILLFVLLTISATVSAAPIDPGAAYAAIAGAEGLQELSEALLLKSGSAASPGVFEFNPAE</sequence>
<reference evidence="1" key="1">
    <citation type="journal article" date="2021" name="New Phytol.">
        <title>Evolutionary innovations through gain and loss of genes in the ectomycorrhizal Boletales.</title>
        <authorList>
            <person name="Wu G."/>
            <person name="Miyauchi S."/>
            <person name="Morin E."/>
            <person name="Kuo A."/>
            <person name="Drula E."/>
            <person name="Varga T."/>
            <person name="Kohler A."/>
            <person name="Feng B."/>
            <person name="Cao Y."/>
            <person name="Lipzen A."/>
            <person name="Daum C."/>
            <person name="Hundley H."/>
            <person name="Pangilinan J."/>
            <person name="Johnson J."/>
            <person name="Barry K."/>
            <person name="LaButti K."/>
            <person name="Ng V."/>
            <person name="Ahrendt S."/>
            <person name="Min B."/>
            <person name="Choi I.G."/>
            <person name="Park H."/>
            <person name="Plett J.M."/>
            <person name="Magnuson J."/>
            <person name="Spatafora J.W."/>
            <person name="Nagy L.G."/>
            <person name="Henrissat B."/>
            <person name="Grigoriev I.V."/>
            <person name="Yang Z.L."/>
            <person name="Xu J."/>
            <person name="Martin F.M."/>
        </authorList>
    </citation>
    <scope>NUCLEOTIDE SEQUENCE</scope>
    <source>
        <strain evidence="1">ATCC 28755</strain>
    </source>
</reference>
<accession>A0ACB8AGR4</accession>
<evidence type="ECO:0000313" key="2">
    <source>
        <dbReference type="Proteomes" id="UP000790377"/>
    </source>
</evidence>
<proteinExistence type="predicted"/>
<dbReference type="EMBL" id="MU267644">
    <property type="protein sequence ID" value="KAH7912741.1"/>
    <property type="molecule type" value="Genomic_DNA"/>
</dbReference>
<gene>
    <name evidence="1" type="ORF">BJ138DRAFT_1112038</name>
</gene>
<evidence type="ECO:0000313" key="1">
    <source>
        <dbReference type="EMBL" id="KAH7912741.1"/>
    </source>
</evidence>
<comment type="caution">
    <text evidence="1">The sequence shown here is derived from an EMBL/GenBank/DDBJ whole genome shotgun (WGS) entry which is preliminary data.</text>
</comment>